<reference evidence="5" key="1">
    <citation type="submission" date="2007-10" db="EMBL/GenBank/DDBJ databases">
        <title>Complete genome of Alkaliphilus oremlandii OhILAs.</title>
        <authorList>
            <person name="Copeland A."/>
            <person name="Lucas S."/>
            <person name="Lapidus A."/>
            <person name="Barry K."/>
            <person name="Detter J.C."/>
            <person name="Glavina del Rio T."/>
            <person name="Hammon N."/>
            <person name="Israni S."/>
            <person name="Dalin E."/>
            <person name="Tice H."/>
            <person name="Pitluck S."/>
            <person name="Chain P."/>
            <person name="Malfatti S."/>
            <person name="Shin M."/>
            <person name="Vergez L."/>
            <person name="Schmutz J."/>
            <person name="Larimer F."/>
            <person name="Land M."/>
            <person name="Hauser L."/>
            <person name="Kyrpides N."/>
            <person name="Mikhailova N."/>
            <person name="Stolz J.F."/>
            <person name="Dawson A."/>
            <person name="Fisher E."/>
            <person name="Crable B."/>
            <person name="Perera E."/>
            <person name="Lisak J."/>
            <person name="Ranganathan M."/>
            <person name="Basu P."/>
            <person name="Richardson P."/>
        </authorList>
    </citation>
    <scope>NUCLEOTIDE SEQUENCE [LARGE SCALE GENOMIC DNA]</scope>
    <source>
        <strain evidence="5">OhILAs</strain>
    </source>
</reference>
<dbReference type="InterPro" id="IPR016047">
    <property type="entry name" value="M23ase_b-sheet_dom"/>
</dbReference>
<dbReference type="InterPro" id="IPR050570">
    <property type="entry name" value="Cell_wall_metabolism_enzyme"/>
</dbReference>
<proteinExistence type="predicted"/>
<dbReference type="InterPro" id="IPR011055">
    <property type="entry name" value="Dup_hybrid_motif"/>
</dbReference>
<dbReference type="GO" id="GO:0004222">
    <property type="term" value="F:metalloendopeptidase activity"/>
    <property type="evidence" value="ECO:0007669"/>
    <property type="project" value="TreeGrafter"/>
</dbReference>
<dbReference type="OrthoDB" id="9801106at2"/>
<evidence type="ECO:0000256" key="2">
    <source>
        <dbReference type="SAM" id="Phobius"/>
    </source>
</evidence>
<feature type="compositionally biased region" description="Basic and acidic residues" evidence="1">
    <location>
        <begin position="114"/>
        <end position="141"/>
    </location>
</feature>
<dbReference type="SUPFAM" id="SSF51261">
    <property type="entry name" value="Duplicated hybrid motif"/>
    <property type="match status" value="1"/>
</dbReference>
<dbReference type="RefSeq" id="WP_012160391.1">
    <property type="nucleotide sequence ID" value="NC_009922.1"/>
</dbReference>
<accession>A8MJV2</accession>
<evidence type="ECO:0000256" key="1">
    <source>
        <dbReference type="SAM" id="MobiDB-lite"/>
    </source>
</evidence>
<feature type="transmembrane region" description="Helical" evidence="2">
    <location>
        <begin position="31"/>
        <end position="50"/>
    </location>
</feature>
<evidence type="ECO:0000259" key="3">
    <source>
        <dbReference type="Pfam" id="PF01551"/>
    </source>
</evidence>
<keyword evidence="5" id="KW-1185">Reference proteome</keyword>
<dbReference type="eggNOG" id="COG0739">
    <property type="taxonomic scope" value="Bacteria"/>
</dbReference>
<dbReference type="PANTHER" id="PTHR21666">
    <property type="entry name" value="PEPTIDASE-RELATED"/>
    <property type="match status" value="1"/>
</dbReference>
<protein>
    <submittedName>
        <fullName evidence="4">Peptidase M23B</fullName>
    </submittedName>
</protein>
<sequence length="295" mass="32775">MSLENNNHDDNNKNHKKREKKSIYQIMDKQGFYIILILCVGIVTSTAIWVNNKDQYFIGEGPTNPLGEDLQPEVTLVEDSTRKIEDNEDVQETGKIGQGKPDVTDTKQIPSATEEIHTPKEKDSKENKAKEPVEEVKENKDVAAVEDTEDRGPVAEASTSTIMMLPVAGEITLPFADDHLVYHQTLDQWSTHKGMDIKAKEGTPVKAALDGEVVEVLTDKIDGITITLKHDNDMYTRYSNLSTAVMVKVGDQIKKGQTISGVGKTASNKALEGPLLHFQVLIDDKFVDPQLYLSK</sequence>
<dbReference type="Proteomes" id="UP000000269">
    <property type="component" value="Chromosome"/>
</dbReference>
<keyword evidence="2" id="KW-0812">Transmembrane</keyword>
<dbReference type="PANTHER" id="PTHR21666:SF270">
    <property type="entry name" value="MUREIN HYDROLASE ACTIVATOR ENVC"/>
    <property type="match status" value="1"/>
</dbReference>
<evidence type="ECO:0000313" key="4">
    <source>
        <dbReference type="EMBL" id="ABW20084.1"/>
    </source>
</evidence>
<dbReference type="STRING" id="350688.Clos_2553"/>
<dbReference type="EMBL" id="CP000853">
    <property type="protein sequence ID" value="ABW20084.1"/>
    <property type="molecule type" value="Genomic_DNA"/>
</dbReference>
<evidence type="ECO:0000313" key="5">
    <source>
        <dbReference type="Proteomes" id="UP000000269"/>
    </source>
</evidence>
<feature type="region of interest" description="Disordered" evidence="1">
    <location>
        <begin position="79"/>
        <end position="141"/>
    </location>
</feature>
<dbReference type="KEGG" id="aoe:Clos_2553"/>
<feature type="domain" description="M23ase beta-sheet core" evidence="3">
    <location>
        <begin position="191"/>
        <end position="289"/>
    </location>
</feature>
<dbReference type="CDD" id="cd12797">
    <property type="entry name" value="M23_peptidase"/>
    <property type="match status" value="1"/>
</dbReference>
<organism evidence="4 5">
    <name type="scientific">Alkaliphilus oremlandii (strain OhILAs)</name>
    <name type="common">Clostridium oremlandii (strain OhILAs)</name>
    <dbReference type="NCBI Taxonomy" id="350688"/>
    <lineage>
        <taxon>Bacteria</taxon>
        <taxon>Bacillati</taxon>
        <taxon>Bacillota</taxon>
        <taxon>Clostridia</taxon>
        <taxon>Peptostreptococcales</taxon>
        <taxon>Natronincolaceae</taxon>
        <taxon>Alkaliphilus</taxon>
    </lineage>
</organism>
<keyword evidence="2" id="KW-1133">Transmembrane helix</keyword>
<dbReference type="Pfam" id="PF01551">
    <property type="entry name" value="Peptidase_M23"/>
    <property type="match status" value="1"/>
</dbReference>
<dbReference type="AlphaFoldDB" id="A8MJV2"/>
<keyword evidence="2" id="KW-0472">Membrane</keyword>
<gene>
    <name evidence="4" type="ordered locus">Clos_2553</name>
</gene>
<name>A8MJV2_ALKOO</name>
<dbReference type="Gene3D" id="2.70.70.10">
    <property type="entry name" value="Glucose Permease (Domain IIA)"/>
    <property type="match status" value="1"/>
</dbReference>
<dbReference type="HOGENOM" id="CLU_029425_11_1_9"/>